<dbReference type="EMBL" id="AGJK01000396">
    <property type="protein sequence ID" value="EHP82442.1"/>
    <property type="molecule type" value="Genomic_DNA"/>
</dbReference>
<dbReference type="Proteomes" id="UP000004382">
    <property type="component" value="Unassembled WGS sequence"/>
</dbReference>
<evidence type="ECO:0000313" key="3">
    <source>
        <dbReference type="Proteomes" id="UP000004382"/>
    </source>
</evidence>
<evidence type="ECO:0000256" key="1">
    <source>
        <dbReference type="SAM" id="MobiDB-lite"/>
    </source>
</evidence>
<organism evidence="2 3">
    <name type="scientific">Methylorubrum extorquens DSM 13060</name>
    <dbReference type="NCBI Taxonomy" id="882800"/>
    <lineage>
        <taxon>Bacteria</taxon>
        <taxon>Pseudomonadati</taxon>
        <taxon>Pseudomonadota</taxon>
        <taxon>Alphaproteobacteria</taxon>
        <taxon>Hyphomicrobiales</taxon>
        <taxon>Methylobacteriaceae</taxon>
        <taxon>Methylorubrum</taxon>
    </lineage>
</organism>
<protein>
    <submittedName>
        <fullName evidence="2">Uncharacterized protein</fullName>
    </submittedName>
</protein>
<name>H1KUH5_METEX</name>
<feature type="non-terminal residue" evidence="2">
    <location>
        <position position="38"/>
    </location>
</feature>
<feature type="region of interest" description="Disordered" evidence="1">
    <location>
        <begin position="1"/>
        <end position="38"/>
    </location>
</feature>
<evidence type="ECO:0000313" key="2">
    <source>
        <dbReference type="EMBL" id="EHP82442.1"/>
    </source>
</evidence>
<reference evidence="2 3" key="1">
    <citation type="submission" date="2011-09" db="EMBL/GenBank/DDBJ databases">
        <title>The draft genome of Methylobacterium extorquens DSM 13060.</title>
        <authorList>
            <consortium name="US DOE Joint Genome Institute (JGI-PGF)"/>
            <person name="Lucas S."/>
            <person name="Han J."/>
            <person name="Lapidus A."/>
            <person name="Cheng J.-F."/>
            <person name="Goodwin L."/>
            <person name="Pitluck S."/>
            <person name="Peters L."/>
            <person name="Land M.L."/>
            <person name="Hauser L."/>
            <person name="Koskimaki J."/>
            <person name="Halonen O."/>
            <person name="Pirttila A."/>
            <person name="Frank C."/>
            <person name="Woyke T.J."/>
        </authorList>
    </citation>
    <scope>NUCLEOTIDE SEQUENCE [LARGE SCALE GENOMIC DNA]</scope>
    <source>
        <strain evidence="2 3">DSM 13060</strain>
    </source>
</reference>
<proteinExistence type="predicted"/>
<comment type="caution">
    <text evidence="2">The sequence shown here is derived from an EMBL/GenBank/DDBJ whole genome shotgun (WGS) entry which is preliminary data.</text>
</comment>
<feature type="compositionally biased region" description="Low complexity" evidence="1">
    <location>
        <begin position="26"/>
        <end position="38"/>
    </location>
</feature>
<gene>
    <name evidence="2" type="ORF">MetexDRAFT_6288</name>
</gene>
<dbReference type="AlphaFoldDB" id="H1KUH5"/>
<sequence length="38" mass="4107">MAFVDSIMTALGIGTKKPEPRKTRARAAAPAQPSRPRQ</sequence>
<accession>H1KUH5</accession>